<dbReference type="EMBL" id="JBDNCH010000002">
    <property type="protein sequence ID" value="MEN9060864.1"/>
    <property type="molecule type" value="Genomic_DNA"/>
</dbReference>
<name>A0AAW9S7T4_9RHOB</name>
<proteinExistence type="predicted"/>
<sequence length="46" mass="5433">MKTRFIKSIVETARTTRAPLPRDRGTPRSAMITRRKDRPQPQRQRA</sequence>
<dbReference type="AlphaFoldDB" id="A0AAW9S7T4"/>
<evidence type="ECO:0000313" key="2">
    <source>
        <dbReference type="EMBL" id="MEN9060864.1"/>
    </source>
</evidence>
<feature type="region of interest" description="Disordered" evidence="1">
    <location>
        <begin position="1"/>
        <end position="46"/>
    </location>
</feature>
<protein>
    <submittedName>
        <fullName evidence="2">Uncharacterized protein</fullName>
    </submittedName>
</protein>
<evidence type="ECO:0000256" key="1">
    <source>
        <dbReference type="SAM" id="MobiDB-lite"/>
    </source>
</evidence>
<reference evidence="2 3" key="1">
    <citation type="submission" date="2024-05" db="EMBL/GenBank/DDBJ databases">
        <title>Genome sequence of Ponticoccus litoralis KCCM 90028.</title>
        <authorList>
            <person name="Kim J.M."/>
            <person name="Lee J.K."/>
            <person name="Choi B.J."/>
            <person name="Bayburt H."/>
            <person name="Baek J.H."/>
            <person name="Jeon C.O."/>
        </authorList>
    </citation>
    <scope>NUCLEOTIDE SEQUENCE [LARGE SCALE GENOMIC DNA]</scope>
    <source>
        <strain evidence="2 3">KCCM 90028</strain>
    </source>
</reference>
<dbReference type="Proteomes" id="UP001428774">
    <property type="component" value="Unassembled WGS sequence"/>
</dbReference>
<dbReference type="RefSeq" id="WP_347165998.1">
    <property type="nucleotide sequence ID" value="NZ_JBDNCH010000002.1"/>
</dbReference>
<keyword evidence="3" id="KW-1185">Reference proteome</keyword>
<gene>
    <name evidence="2" type="ORF">ABFB10_07240</name>
</gene>
<comment type="caution">
    <text evidence="2">The sequence shown here is derived from an EMBL/GenBank/DDBJ whole genome shotgun (WGS) entry which is preliminary data.</text>
</comment>
<accession>A0AAW9S7T4</accession>
<organism evidence="2 3">
    <name type="scientific">Ponticoccus litoralis</name>
    <dbReference type="NCBI Taxonomy" id="422297"/>
    <lineage>
        <taxon>Bacteria</taxon>
        <taxon>Pseudomonadati</taxon>
        <taxon>Pseudomonadota</taxon>
        <taxon>Alphaproteobacteria</taxon>
        <taxon>Rhodobacterales</taxon>
        <taxon>Roseobacteraceae</taxon>
        <taxon>Ponticoccus</taxon>
    </lineage>
</organism>
<evidence type="ECO:0000313" key="3">
    <source>
        <dbReference type="Proteomes" id="UP001428774"/>
    </source>
</evidence>